<evidence type="ECO:0000313" key="1">
    <source>
        <dbReference type="EMBL" id="WQG89118.1"/>
    </source>
</evidence>
<sequence length="62" mass="6945">MRIASKNRFSRVIIRKAPFAHLGSILKIDTSTTRTDQSTTRLKPVKGMVSIYDRRIIAGSAL</sequence>
<dbReference type="RefSeq" id="WP_143150724.1">
    <property type="nucleotide sequence ID" value="NZ_CBHWAX010000137.1"/>
</dbReference>
<dbReference type="Proteomes" id="UP001326715">
    <property type="component" value="Chromosome"/>
</dbReference>
<gene>
    <name evidence="1" type="ORF">SR876_29750</name>
</gene>
<protein>
    <submittedName>
        <fullName evidence="1">Uncharacterized protein</fullName>
    </submittedName>
</protein>
<organism evidence="1 2">
    <name type="scientific">Chitinophaga sancti</name>
    <dbReference type="NCBI Taxonomy" id="1004"/>
    <lineage>
        <taxon>Bacteria</taxon>
        <taxon>Pseudomonadati</taxon>
        <taxon>Bacteroidota</taxon>
        <taxon>Chitinophagia</taxon>
        <taxon>Chitinophagales</taxon>
        <taxon>Chitinophagaceae</taxon>
        <taxon>Chitinophaga</taxon>
    </lineage>
</organism>
<evidence type="ECO:0000313" key="2">
    <source>
        <dbReference type="Proteomes" id="UP001326715"/>
    </source>
</evidence>
<reference evidence="1 2" key="1">
    <citation type="submission" date="2023-11" db="EMBL/GenBank/DDBJ databases">
        <title>MicrobeMod: A computational toolkit for identifying prokaryotic methylation and restriction-modification with nanopore sequencing.</title>
        <authorList>
            <person name="Crits-Christoph A."/>
            <person name="Kang S.C."/>
            <person name="Lee H."/>
            <person name="Ostrov N."/>
        </authorList>
    </citation>
    <scope>NUCLEOTIDE SEQUENCE [LARGE SCALE GENOMIC DNA]</scope>
    <source>
        <strain evidence="1 2">ATCC 23090</strain>
    </source>
</reference>
<proteinExistence type="predicted"/>
<keyword evidence="2" id="KW-1185">Reference proteome</keyword>
<accession>A0ABZ0XFQ4</accession>
<dbReference type="EMBL" id="CP140154">
    <property type="protein sequence ID" value="WQG89118.1"/>
    <property type="molecule type" value="Genomic_DNA"/>
</dbReference>
<name>A0ABZ0XFQ4_9BACT</name>